<dbReference type="AlphaFoldDB" id="T0KLK4"/>
<dbReference type="OrthoDB" id="4792085at2759"/>
<proteinExistence type="predicted"/>
<dbReference type="Proteomes" id="UP000015530">
    <property type="component" value="Unassembled WGS sequence"/>
</dbReference>
<evidence type="ECO:0000313" key="1">
    <source>
        <dbReference type="EMBL" id="EQB52879.1"/>
    </source>
</evidence>
<dbReference type="EMBL" id="AMYD01001497">
    <property type="protein sequence ID" value="EQB52879.1"/>
    <property type="molecule type" value="Genomic_DNA"/>
</dbReference>
<evidence type="ECO:0000313" key="2">
    <source>
        <dbReference type="Proteomes" id="UP000015530"/>
    </source>
</evidence>
<sequence>MNTKVVRRGSEKFSRYKQLYRNIINMQFSKITILLTAAVMYAAGVSASCQQIKCDKTCGSGGAKKNFCGSIQCNDLNVGRITCCDDVQCTQ</sequence>
<name>T0KLK4_COLGC</name>
<gene>
    <name evidence="1" type="ORF">CGLO_07458</name>
</gene>
<comment type="caution">
    <text evidence="1">The sequence shown here is derived from an EMBL/GenBank/DDBJ whole genome shotgun (WGS) entry which is preliminary data.</text>
</comment>
<accession>T0KLK4</accession>
<organism evidence="1 2">
    <name type="scientific">Colletotrichum gloeosporioides (strain Cg-14)</name>
    <name type="common">Anthracnose fungus</name>
    <name type="synonym">Glomerella cingulata</name>
    <dbReference type="NCBI Taxonomy" id="1237896"/>
    <lineage>
        <taxon>Eukaryota</taxon>
        <taxon>Fungi</taxon>
        <taxon>Dikarya</taxon>
        <taxon>Ascomycota</taxon>
        <taxon>Pezizomycotina</taxon>
        <taxon>Sordariomycetes</taxon>
        <taxon>Hypocreomycetidae</taxon>
        <taxon>Glomerellales</taxon>
        <taxon>Glomerellaceae</taxon>
        <taxon>Colletotrichum</taxon>
        <taxon>Colletotrichum gloeosporioides species complex</taxon>
    </lineage>
</organism>
<dbReference type="eggNOG" id="ENOG502T5U9">
    <property type="taxonomic scope" value="Eukaryota"/>
</dbReference>
<protein>
    <submittedName>
        <fullName evidence="1">Uncharacterized protein</fullName>
    </submittedName>
</protein>
<dbReference type="HOGENOM" id="CLU_2426877_0_0_1"/>
<reference evidence="2" key="1">
    <citation type="journal article" date="2013" name="Mol. Plant Microbe Interact.">
        <title>Global aspects of pacC regulation of pathogenicity genes in Colletotrichum gloeosporioides as revealed by transcriptome analysis.</title>
        <authorList>
            <person name="Alkan N."/>
            <person name="Meng X."/>
            <person name="Friedlander G."/>
            <person name="Reuveni E."/>
            <person name="Sukno S."/>
            <person name="Sherman A."/>
            <person name="Thon M."/>
            <person name="Fluhr R."/>
            <person name="Prusky D."/>
        </authorList>
    </citation>
    <scope>NUCLEOTIDE SEQUENCE [LARGE SCALE GENOMIC DNA]</scope>
    <source>
        <strain evidence="2">Cg-14</strain>
    </source>
</reference>